<sequence>MDLNGDLGDGEQLTDVGCQPKWLITSTSSRFYAAAWRSSRPGQRIAINVARTPWTEFALLAYPQA</sequence>
<dbReference type="RefSeq" id="WP_162563070.1">
    <property type="nucleotide sequence ID" value="NZ_HG322951.1"/>
</dbReference>
<dbReference type="Proteomes" id="UP000518188">
    <property type="component" value="Unassembled WGS sequence"/>
</dbReference>
<evidence type="ECO:0000313" key="2">
    <source>
        <dbReference type="Proteomes" id="UP000518188"/>
    </source>
</evidence>
<proteinExistence type="predicted"/>
<dbReference type="EMBL" id="JAAXPJ010000002">
    <property type="protein sequence ID" value="NKZ10755.1"/>
    <property type="molecule type" value="Genomic_DNA"/>
</dbReference>
<evidence type="ECO:0000313" key="1">
    <source>
        <dbReference type="EMBL" id="NKZ10755.1"/>
    </source>
</evidence>
<name>A0A7X6ML36_9MYCO</name>
<reference evidence="1 2" key="1">
    <citation type="submission" date="2020-04" db="EMBL/GenBank/DDBJ databases">
        <title>MicrobeNet Type strains.</title>
        <authorList>
            <person name="Nicholson A.C."/>
        </authorList>
    </citation>
    <scope>NUCLEOTIDE SEQUENCE [LARGE SCALE GENOMIC DNA]</scope>
    <source>
        <strain evidence="1 2">ATCC 700731</strain>
    </source>
</reference>
<accession>A0A7X6ML36</accession>
<comment type="caution">
    <text evidence="1">The sequence shown here is derived from an EMBL/GenBank/DDBJ whole genome shotgun (WGS) entry which is preliminary data.</text>
</comment>
<gene>
    <name evidence="1" type="ORF">HGA11_07155</name>
</gene>
<dbReference type="AlphaFoldDB" id="A0A7X6ML36"/>
<protein>
    <submittedName>
        <fullName evidence="1">Uncharacterized protein</fullName>
    </submittedName>
</protein>
<organism evidence="1 2">
    <name type="scientific">Mycolicibacterium septicum DSM 44393</name>
    <dbReference type="NCBI Taxonomy" id="1341646"/>
    <lineage>
        <taxon>Bacteria</taxon>
        <taxon>Bacillati</taxon>
        <taxon>Actinomycetota</taxon>
        <taxon>Actinomycetes</taxon>
        <taxon>Mycobacteriales</taxon>
        <taxon>Mycobacteriaceae</taxon>
        <taxon>Mycolicibacterium</taxon>
    </lineage>
</organism>